<dbReference type="EMBL" id="RCHU02000015">
    <property type="protein sequence ID" value="KAL3571089.1"/>
    <property type="molecule type" value="Genomic_DNA"/>
</dbReference>
<gene>
    <name evidence="1" type="ORF">D5086_028338</name>
</gene>
<evidence type="ECO:0000313" key="2">
    <source>
        <dbReference type="Proteomes" id="UP000309997"/>
    </source>
</evidence>
<dbReference type="Proteomes" id="UP000309997">
    <property type="component" value="Unassembled WGS sequence"/>
</dbReference>
<sequence>MPGIVMDGINEEAIVNEMNGNSVPMKENSVPNKSPRSASSPHGLHSAGPGLDPPVDAVAVHGVAVDGVVDTSIEQLYENVCDMQSSDQSPSRHSFASDGEESRIDSELCHLVGGEMREVEIMEEEEVDKPEHDTRSNSSSKKGSSSGSKKSGKLEKIKSASTKSASSSSSKKQLESEASSKLSPKGKSPPEKPPIDKWNDKNLKKGNVGNRLMKKRRDSPPGGVKLLNGTKDESGLDNPDLGRFLLKQARDLVSSGDNPQKALELALRASKSFEICANGKSSLELVMCLHVTAAIHCSIGQYREAIPILEHSIEIPVPEEGQEHALAKFAGYMQLGDTYAMLGQVENSTNCYSTGLEVQKKVLGETDPRVGETCRYLAEAHVQALQFDDAQMVCQMALDIHRENGSPASLEEAADRRLMGLICETKGDHEAALEHLVLASMAMVANGQESEVASIDCGIGDAYLSLSRIYEKPVPGIPPEEIASGLSDVSAIYESMNELDQAIKLLGKSLKIYNDAPGQQSTIAGIEAQMGVMYYMMGDYSESYNSFKNAISKLRASGEKKSAFFGIALNQMGLSCVQRYAINEAAELFEEAKIILEQECGPYHPDTLGVYSNLAGTYDAMGRLDDAIEILEYVVEMREEKLGTANPDVVDEKKRLAELLKEAGRARSRKARSLENLLDGNSHDINKDGITGFSHIMIKKLWIHLYCNASKNFMIGYLSFDNRMPSFGARVVASDSILNLTRSMSSIAIKESWILCSNLIFSFCYSVGDQS</sequence>
<comment type="caution">
    <text evidence="1">The sequence shown here is derived from an EMBL/GenBank/DDBJ whole genome shotgun (WGS) entry which is preliminary data.</text>
</comment>
<keyword evidence="2" id="KW-1185">Reference proteome</keyword>
<evidence type="ECO:0000313" key="1">
    <source>
        <dbReference type="EMBL" id="KAL3571089.1"/>
    </source>
</evidence>
<protein>
    <submittedName>
        <fullName evidence="1">Uncharacterized protein</fullName>
    </submittedName>
</protein>
<name>A0ACC4AXZ3_POPAL</name>
<accession>A0ACC4AXZ3</accession>
<reference evidence="1 2" key="1">
    <citation type="journal article" date="2024" name="Plant Biotechnol. J.">
        <title>Genome and CRISPR/Cas9 system of a widespread forest tree (Populus alba) in the world.</title>
        <authorList>
            <person name="Liu Y.J."/>
            <person name="Jiang P.F."/>
            <person name="Han X.M."/>
            <person name="Li X.Y."/>
            <person name="Wang H.M."/>
            <person name="Wang Y.J."/>
            <person name="Wang X.X."/>
            <person name="Zeng Q.Y."/>
        </authorList>
    </citation>
    <scope>NUCLEOTIDE SEQUENCE [LARGE SCALE GENOMIC DNA]</scope>
    <source>
        <strain evidence="2">cv. PAL-ZL1</strain>
    </source>
</reference>
<proteinExistence type="predicted"/>
<organism evidence="1 2">
    <name type="scientific">Populus alba</name>
    <name type="common">White poplar</name>
    <dbReference type="NCBI Taxonomy" id="43335"/>
    <lineage>
        <taxon>Eukaryota</taxon>
        <taxon>Viridiplantae</taxon>
        <taxon>Streptophyta</taxon>
        <taxon>Embryophyta</taxon>
        <taxon>Tracheophyta</taxon>
        <taxon>Spermatophyta</taxon>
        <taxon>Magnoliopsida</taxon>
        <taxon>eudicotyledons</taxon>
        <taxon>Gunneridae</taxon>
        <taxon>Pentapetalae</taxon>
        <taxon>rosids</taxon>
        <taxon>fabids</taxon>
        <taxon>Malpighiales</taxon>
        <taxon>Salicaceae</taxon>
        <taxon>Saliceae</taxon>
        <taxon>Populus</taxon>
    </lineage>
</organism>